<dbReference type="SUPFAM" id="SSF48445">
    <property type="entry name" value="14-3-3 protein"/>
    <property type="match status" value="1"/>
</dbReference>
<dbReference type="Proteomes" id="UP001050691">
    <property type="component" value="Unassembled WGS sequence"/>
</dbReference>
<dbReference type="PRINTS" id="PR00305">
    <property type="entry name" value="1433ZETA"/>
</dbReference>
<dbReference type="AlphaFoldDB" id="A0AAV5A111"/>
<protein>
    <recommendedName>
        <fullName evidence="3">14-3-3 domain-containing protein</fullName>
    </recommendedName>
</protein>
<evidence type="ECO:0000256" key="1">
    <source>
        <dbReference type="ARBA" id="ARBA00006141"/>
    </source>
</evidence>
<accession>A0AAV5A111</accession>
<reference evidence="4" key="1">
    <citation type="submission" date="2021-10" db="EMBL/GenBank/DDBJ databases">
        <title>De novo Genome Assembly of Clathrus columnatus (Basidiomycota, Fungi) Using Illumina and Nanopore Sequence Data.</title>
        <authorList>
            <person name="Ogiso-Tanaka E."/>
            <person name="Itagaki H."/>
            <person name="Hosoya T."/>
            <person name="Hosaka K."/>
        </authorList>
    </citation>
    <scope>NUCLEOTIDE SEQUENCE</scope>
    <source>
        <strain evidence="4">MO-923</strain>
    </source>
</reference>
<name>A0AAV5A111_9AGAM</name>
<dbReference type="InterPro" id="IPR036815">
    <property type="entry name" value="14-3-3_dom_sf"/>
</dbReference>
<evidence type="ECO:0000313" key="4">
    <source>
        <dbReference type="EMBL" id="GJJ06908.1"/>
    </source>
</evidence>
<organism evidence="4 5">
    <name type="scientific">Clathrus columnatus</name>
    <dbReference type="NCBI Taxonomy" id="1419009"/>
    <lineage>
        <taxon>Eukaryota</taxon>
        <taxon>Fungi</taxon>
        <taxon>Dikarya</taxon>
        <taxon>Basidiomycota</taxon>
        <taxon>Agaricomycotina</taxon>
        <taxon>Agaricomycetes</taxon>
        <taxon>Phallomycetidae</taxon>
        <taxon>Phallales</taxon>
        <taxon>Clathraceae</taxon>
        <taxon>Clathrus</taxon>
    </lineage>
</organism>
<feature type="site" description="Interaction with phosphoserine on interacting protein" evidence="2">
    <location>
        <position position="151"/>
    </location>
</feature>
<gene>
    <name evidence="4" type="ORF">Clacol_001104</name>
</gene>
<comment type="caution">
    <text evidence="4">The sequence shown here is derived from an EMBL/GenBank/DDBJ whole genome shotgun (WGS) entry which is preliminary data.</text>
</comment>
<dbReference type="PIRSF" id="PIRSF000868">
    <property type="entry name" value="14-3-3"/>
    <property type="match status" value="1"/>
</dbReference>
<dbReference type="PANTHER" id="PTHR18860">
    <property type="entry name" value="14-3-3 PROTEIN"/>
    <property type="match status" value="1"/>
</dbReference>
<feature type="domain" description="14-3-3" evidence="3">
    <location>
        <begin position="5"/>
        <end position="263"/>
    </location>
</feature>
<keyword evidence="5" id="KW-1185">Reference proteome</keyword>
<dbReference type="CDD" id="cd08774">
    <property type="entry name" value="14-3-3"/>
    <property type="match status" value="1"/>
</dbReference>
<dbReference type="Pfam" id="PF00244">
    <property type="entry name" value="14-3-3"/>
    <property type="match status" value="1"/>
</dbReference>
<evidence type="ECO:0000259" key="3">
    <source>
        <dbReference type="SMART" id="SM00101"/>
    </source>
</evidence>
<dbReference type="InterPro" id="IPR023410">
    <property type="entry name" value="14-3-3_domain"/>
</dbReference>
<comment type="similarity">
    <text evidence="1">Belongs to the 14-3-3 family.</text>
</comment>
<feature type="site" description="Interaction with phosphoserine on interacting protein" evidence="2">
    <location>
        <position position="68"/>
    </location>
</feature>
<evidence type="ECO:0000256" key="2">
    <source>
        <dbReference type="PIRSR" id="PIRSR000868-1"/>
    </source>
</evidence>
<proteinExistence type="inferred from homology"/>
<sequence>MISQRQQLAYLARVAEQAERYDDMLEYMDQIALLPHNKSDPTLADECLASEERKLFSNAYKTVTGNLRKAWRMISSLEERGMDRSAMHSSHLPGKTTANLRLTGVMKLTIKTELEGYCNRVLKHVECRFLPRSKAPDAKVFYHKMTGDYHRYLAEISSSDARQMHIDKSLEGYKSAWRIADSELLSTDPTRLGLALNFSVFYFEQLNSPNRACHLAKYAFDSAIENLDNIPEDDAPDSIRILQLLKDNLTLWIENEHSGYQLESVPENEQVQFQDEKMIGERNGSF</sequence>
<dbReference type="InterPro" id="IPR000308">
    <property type="entry name" value="14-3-3"/>
</dbReference>
<dbReference type="Gene3D" id="1.20.190.20">
    <property type="entry name" value="14-3-3 domain"/>
    <property type="match status" value="1"/>
</dbReference>
<dbReference type="SMART" id="SM00101">
    <property type="entry name" value="14_3_3"/>
    <property type="match status" value="1"/>
</dbReference>
<dbReference type="EMBL" id="BPWL01000002">
    <property type="protein sequence ID" value="GJJ06908.1"/>
    <property type="molecule type" value="Genomic_DNA"/>
</dbReference>
<evidence type="ECO:0000313" key="5">
    <source>
        <dbReference type="Proteomes" id="UP001050691"/>
    </source>
</evidence>